<dbReference type="Proteomes" id="UP000765509">
    <property type="component" value="Unassembled WGS sequence"/>
</dbReference>
<keyword evidence="3" id="KW-1185">Reference proteome</keyword>
<dbReference type="AlphaFoldDB" id="A0A9Q3GDI2"/>
<evidence type="ECO:0000313" key="2">
    <source>
        <dbReference type="EMBL" id="MBW0463389.1"/>
    </source>
</evidence>
<accession>A0A9Q3GDI2</accession>
<name>A0A9Q3GDI2_9BASI</name>
<gene>
    <name evidence="2" type="ORF">O181_003104</name>
</gene>
<feature type="compositionally biased region" description="Polar residues" evidence="1">
    <location>
        <begin position="1"/>
        <end position="21"/>
    </location>
</feature>
<organism evidence="2 3">
    <name type="scientific">Austropuccinia psidii MF-1</name>
    <dbReference type="NCBI Taxonomy" id="1389203"/>
    <lineage>
        <taxon>Eukaryota</taxon>
        <taxon>Fungi</taxon>
        <taxon>Dikarya</taxon>
        <taxon>Basidiomycota</taxon>
        <taxon>Pucciniomycotina</taxon>
        <taxon>Pucciniomycetes</taxon>
        <taxon>Pucciniales</taxon>
        <taxon>Sphaerophragmiaceae</taxon>
        <taxon>Austropuccinia</taxon>
    </lineage>
</organism>
<feature type="region of interest" description="Disordered" evidence="1">
    <location>
        <begin position="1"/>
        <end position="58"/>
    </location>
</feature>
<sequence length="104" mass="12028">MVHTRNGSDYSVQQDGSGQERGQNRKSCGRLSSRKVHLEDARVSPHSPKSVPTTFNINSDPKLIQGNDLRVEKIKVEAIEIYLSHYKDWYREAKKEEWEIFPSL</sequence>
<comment type="caution">
    <text evidence="2">The sequence shown here is derived from an EMBL/GenBank/DDBJ whole genome shotgun (WGS) entry which is preliminary data.</text>
</comment>
<reference evidence="2" key="1">
    <citation type="submission" date="2021-03" db="EMBL/GenBank/DDBJ databases">
        <title>Draft genome sequence of rust myrtle Austropuccinia psidii MF-1, a brazilian biotype.</title>
        <authorList>
            <person name="Quecine M.C."/>
            <person name="Pachon D.M.R."/>
            <person name="Bonatelli M.L."/>
            <person name="Correr F.H."/>
            <person name="Franceschini L.M."/>
            <person name="Leite T.F."/>
            <person name="Margarido G.R.A."/>
            <person name="Almeida C.A."/>
            <person name="Ferrarezi J.A."/>
            <person name="Labate C.A."/>
        </authorList>
    </citation>
    <scope>NUCLEOTIDE SEQUENCE</scope>
    <source>
        <strain evidence="2">MF-1</strain>
    </source>
</reference>
<proteinExistence type="predicted"/>
<evidence type="ECO:0000256" key="1">
    <source>
        <dbReference type="SAM" id="MobiDB-lite"/>
    </source>
</evidence>
<dbReference type="EMBL" id="AVOT02000539">
    <property type="protein sequence ID" value="MBW0463389.1"/>
    <property type="molecule type" value="Genomic_DNA"/>
</dbReference>
<protein>
    <submittedName>
        <fullName evidence="2">Uncharacterized protein</fullName>
    </submittedName>
</protein>
<evidence type="ECO:0000313" key="3">
    <source>
        <dbReference type="Proteomes" id="UP000765509"/>
    </source>
</evidence>